<dbReference type="PANTHER" id="PTHR11200:SF240">
    <property type="entry name" value="INOSITOL POLYPHOSPHATE 5-PHOSPHATASE C9G1.10C-RELATED"/>
    <property type="match status" value="1"/>
</dbReference>
<dbReference type="Pfam" id="PF22669">
    <property type="entry name" value="Exo_endo_phos2"/>
    <property type="match status" value="1"/>
</dbReference>
<reference evidence="3 4" key="1">
    <citation type="submission" date="2022-09" db="EMBL/GenBank/DDBJ databases">
        <authorList>
            <person name="Palmer J.M."/>
        </authorList>
    </citation>
    <scope>NUCLEOTIDE SEQUENCE [LARGE SCALE GENOMIC DNA]</scope>
    <source>
        <strain evidence="3 4">DSM 7382</strain>
    </source>
</reference>
<feature type="compositionally biased region" description="Basic and acidic residues" evidence="1">
    <location>
        <begin position="248"/>
        <end position="258"/>
    </location>
</feature>
<dbReference type="SMART" id="SM00128">
    <property type="entry name" value="IPPc"/>
    <property type="match status" value="1"/>
</dbReference>
<dbReference type="InterPro" id="IPR036691">
    <property type="entry name" value="Endo/exonu/phosph_ase_sf"/>
</dbReference>
<evidence type="ECO:0000313" key="4">
    <source>
        <dbReference type="Proteomes" id="UP001385951"/>
    </source>
</evidence>
<feature type="compositionally biased region" description="Low complexity" evidence="1">
    <location>
        <begin position="164"/>
        <end position="179"/>
    </location>
</feature>
<protein>
    <recommendedName>
        <fullName evidence="2">Inositol polyphosphate-related phosphatase domain-containing protein</fullName>
    </recommendedName>
</protein>
<feature type="compositionally biased region" description="Polar residues" evidence="1">
    <location>
        <begin position="203"/>
        <end position="212"/>
    </location>
</feature>
<feature type="compositionally biased region" description="Polar residues" evidence="1">
    <location>
        <begin position="1"/>
        <end position="21"/>
    </location>
</feature>
<sequence length="1161" mass="127835">MSGQSPPDIETSPSPAVSSLRSRFEKLASETSGDFKRPTSSLAAHDSLDVSIRHGRTPSNASDHPPTIPFLRPATSSSDVSATLRRPPPPPPSHRSVSPAPSFTTSPLIRPIPDNVASPVVVPEVNVFNERSQVVKPALQRKPPPPPPPSQRKSAEGLSNKFQSPAASPIIRSSAMPIAFGASEQTSGGRLSLNSAPAEPSHRSSGLTSRFSLLSPEGVQETLQNTAPSSPIIKPPPLPIRRNVSPFDDTHLIPHEKQTSTGSYSSSQSNSENESTPTETSPEASSSSLSLNTYSREPPRPPPRHHANLSQSLPFQSSLAPPPLPARKATLDQASPRRLNTSLESVSQPVDIIPSAISPPERKTFGALPPPPTRTIAVGDKLPPARRPVASGSGSSSDSEDEDPKLRQDLLPDSSRSSRKPPIFHGHFSTEFNIHVPTYSSALAVSGNIVAVASHHRLRIYDLVESDAPIQDVDARDIGLEIKSKELKITSMEFTSDGMNGGRYLWAGTKEGHLLEIDVQSMKIAGMKLVAHAHPVSHIFRYKKSMASMDDAGKVLVFSTDANGHGVSLAYTQPRVVRVADKQEFAKVLAGQLWTSARESNNGNIGASSRGPVVRIYDIFAPVSVSKSVLPTEHLGTVTSGAMLATQPDTVFLGHEGGHVSIWSTSGDSLPQCEEIVKVSTSDVLCLEGVNDRLWAGGRQGLIAAYDVVPRPWVMTNSWRAHERLPVLNFGIDTYGLQHLDRLCVWSIGRDERLRFWDGLLGVHWIDGELLKRDREFSTFRNMNALIISWNVDSSKPDALTGTPDNVNFLSDVLKSVDSPDIIAFGLQEVIDLESRKMAAKTVLLGAKNKNSDGTLSQRVSTAYKKWYDRMVMAVRLAMPADVPYSIIHTESLVGLFSCIFVKNTEKLTLRQTAITTIKRGMGGRYGNKGGIVCRFLIDDSSICLINCHLAAGQAHVRQRNADIAAFFEDKSVFPENVVEHDAVAFINGGDGSMVLDHELVFMNGDMNYRIDLRRDAIVADIKSGNFAHLLSQDQLLKEINHNRGFRLRSFLEGKITFPPTYKYDRGTDEFDSSEKRRSPAWCDRVLWRCNDQERVQQLYYRRWEPNVSDHRPVSSGFRISVKQVRHDARERIKVELLARWEEREKELLRIARKFYIEQIA</sequence>
<feature type="region of interest" description="Disordered" evidence="1">
    <location>
        <begin position="1"/>
        <end position="116"/>
    </location>
</feature>
<organism evidence="3 4">
    <name type="scientific">Cerrena zonata</name>
    <dbReference type="NCBI Taxonomy" id="2478898"/>
    <lineage>
        <taxon>Eukaryota</taxon>
        <taxon>Fungi</taxon>
        <taxon>Dikarya</taxon>
        <taxon>Basidiomycota</taxon>
        <taxon>Agaricomycotina</taxon>
        <taxon>Agaricomycetes</taxon>
        <taxon>Polyporales</taxon>
        <taxon>Cerrenaceae</taxon>
        <taxon>Cerrena</taxon>
    </lineage>
</organism>
<feature type="compositionally biased region" description="Basic and acidic residues" evidence="1">
    <location>
        <begin position="22"/>
        <end position="37"/>
    </location>
</feature>
<keyword evidence="4" id="KW-1185">Reference proteome</keyword>
<dbReference type="PANTHER" id="PTHR11200">
    <property type="entry name" value="INOSITOL 5-PHOSPHATASE"/>
    <property type="match status" value="1"/>
</dbReference>
<dbReference type="GO" id="GO:0004439">
    <property type="term" value="F:phosphatidylinositol-4,5-bisphosphate 5-phosphatase activity"/>
    <property type="evidence" value="ECO:0007669"/>
    <property type="project" value="TreeGrafter"/>
</dbReference>
<accession>A0AAW0GW22</accession>
<feature type="compositionally biased region" description="Low complexity" evidence="1">
    <location>
        <begin position="259"/>
        <end position="295"/>
    </location>
</feature>
<dbReference type="SUPFAM" id="SSF50978">
    <property type="entry name" value="WD40 repeat-like"/>
    <property type="match status" value="1"/>
</dbReference>
<dbReference type="InterPro" id="IPR046985">
    <property type="entry name" value="IP5"/>
</dbReference>
<name>A0AAW0GW22_9APHY</name>
<comment type="caution">
    <text evidence="3">The sequence shown here is derived from an EMBL/GenBank/DDBJ whole genome shotgun (WGS) entry which is preliminary data.</text>
</comment>
<evidence type="ECO:0000259" key="2">
    <source>
        <dbReference type="SMART" id="SM00128"/>
    </source>
</evidence>
<proteinExistence type="predicted"/>
<dbReference type="InterPro" id="IPR015943">
    <property type="entry name" value="WD40/YVTN_repeat-like_dom_sf"/>
</dbReference>
<feature type="region of interest" description="Disordered" evidence="1">
    <location>
        <begin position="351"/>
        <end position="422"/>
    </location>
</feature>
<dbReference type="SUPFAM" id="SSF56219">
    <property type="entry name" value="DNase I-like"/>
    <property type="match status" value="1"/>
</dbReference>
<dbReference type="InterPro" id="IPR036322">
    <property type="entry name" value="WD40_repeat_dom_sf"/>
</dbReference>
<dbReference type="Proteomes" id="UP001385951">
    <property type="component" value="Unassembled WGS sequence"/>
</dbReference>
<dbReference type="Gene3D" id="2.130.10.10">
    <property type="entry name" value="YVTN repeat-like/Quinoprotein amine dehydrogenase"/>
    <property type="match status" value="1"/>
</dbReference>
<feature type="domain" description="Inositol polyphosphate-related phosphatase" evidence="2">
    <location>
        <begin position="781"/>
        <end position="1126"/>
    </location>
</feature>
<feature type="compositionally biased region" description="Polar residues" evidence="1">
    <location>
        <begin position="183"/>
        <end position="195"/>
    </location>
</feature>
<feature type="region of interest" description="Disordered" evidence="1">
    <location>
        <begin position="133"/>
        <end position="334"/>
    </location>
</feature>
<evidence type="ECO:0000313" key="3">
    <source>
        <dbReference type="EMBL" id="KAK7696467.1"/>
    </source>
</evidence>
<gene>
    <name evidence="3" type="ORF">QCA50_001124</name>
</gene>
<dbReference type="GO" id="GO:0046856">
    <property type="term" value="P:phosphatidylinositol dephosphorylation"/>
    <property type="evidence" value="ECO:0007669"/>
    <property type="project" value="InterPro"/>
</dbReference>
<dbReference type="InterPro" id="IPR000300">
    <property type="entry name" value="IPPc"/>
</dbReference>
<dbReference type="AlphaFoldDB" id="A0AAW0GW22"/>
<dbReference type="EMBL" id="JASBNA010000001">
    <property type="protein sequence ID" value="KAK7696467.1"/>
    <property type="molecule type" value="Genomic_DNA"/>
</dbReference>
<evidence type="ECO:0000256" key="1">
    <source>
        <dbReference type="SAM" id="MobiDB-lite"/>
    </source>
</evidence>
<dbReference type="Gene3D" id="3.60.10.10">
    <property type="entry name" value="Endonuclease/exonuclease/phosphatase"/>
    <property type="match status" value="1"/>
</dbReference>
<feature type="compositionally biased region" description="Polar residues" evidence="1">
    <location>
        <begin position="308"/>
        <end position="319"/>
    </location>
</feature>